<dbReference type="InterPro" id="IPR001775">
    <property type="entry name" value="GspD/PilQ"/>
</dbReference>
<feature type="compositionally biased region" description="Polar residues" evidence="5">
    <location>
        <begin position="50"/>
        <end position="63"/>
    </location>
</feature>
<dbReference type="Gene3D" id="3.30.1370.130">
    <property type="match status" value="1"/>
</dbReference>
<reference evidence="7 8" key="1">
    <citation type="submission" date="2019-08" db="EMBL/GenBank/DDBJ databases">
        <title>Deep-cultivation of Planctomycetes and their phenomic and genomic characterization uncovers novel biology.</title>
        <authorList>
            <person name="Wiegand S."/>
            <person name="Jogler M."/>
            <person name="Boedeker C."/>
            <person name="Pinto D."/>
            <person name="Vollmers J."/>
            <person name="Rivas-Marin E."/>
            <person name="Kohn T."/>
            <person name="Peeters S.H."/>
            <person name="Heuer A."/>
            <person name="Rast P."/>
            <person name="Oberbeckmann S."/>
            <person name="Bunk B."/>
            <person name="Jeske O."/>
            <person name="Meyerdierks A."/>
            <person name="Storesund J.E."/>
            <person name="Kallscheuer N."/>
            <person name="Luecker S."/>
            <person name="Lage O.M."/>
            <person name="Pohl T."/>
            <person name="Merkel B.J."/>
            <person name="Hornburger P."/>
            <person name="Mueller R.-W."/>
            <person name="Bruemmer F."/>
            <person name="Labrenz M."/>
            <person name="Spormann A.M."/>
            <person name="Op den Camp H."/>
            <person name="Overmann J."/>
            <person name="Amann R."/>
            <person name="Jetten M.S.M."/>
            <person name="Mascher T."/>
            <person name="Medema M.H."/>
            <person name="Devos D.P."/>
            <person name="Kaster A.-K."/>
            <person name="Ovreas L."/>
            <person name="Rohde M."/>
            <person name="Galperin M.Y."/>
            <person name="Jogler C."/>
        </authorList>
    </citation>
    <scope>NUCLEOTIDE SEQUENCE [LARGE SCALE GENOMIC DNA]</scope>
    <source>
        <strain evidence="7 8">Pr1d</strain>
    </source>
</reference>
<accession>A0A5B9Q5D9</accession>
<comment type="similarity">
    <text evidence="4">Belongs to the bacterial secretin family.</text>
</comment>
<protein>
    <submittedName>
        <fullName evidence="7">Type IV pilus biogenesis and competence protein PilQ</fullName>
    </submittedName>
</protein>
<dbReference type="Proteomes" id="UP000323917">
    <property type="component" value="Chromosome"/>
</dbReference>
<evidence type="ECO:0000259" key="6">
    <source>
        <dbReference type="Pfam" id="PF00263"/>
    </source>
</evidence>
<dbReference type="GO" id="GO:0016020">
    <property type="term" value="C:membrane"/>
    <property type="evidence" value="ECO:0007669"/>
    <property type="project" value="UniProtKB-SubCell"/>
</dbReference>
<dbReference type="InterPro" id="IPR004846">
    <property type="entry name" value="T2SS/T3SS_dom"/>
</dbReference>
<sequence>MLGGAKSDIELGRRAWGLVVFWLMSILISAPSLGQSLSNVSELTVQSKFQRTTGGQFEPPSNENEQEVPAAPAPTELTSPWKSVGLEALRQAVGAVKAEVGSDTLPTPPNEPESVPPRQHRIPLGEVPAQNIQVQEDAGLISLMVRDAPLRQVIALVAETQKLNIVFASPAEVPVTASFDRMPWEQVMEALLAISGHTWNMNEGIIYVTNIEAADFVSPQASGRVVEVFELDFASAVDVDNTVKGLLSPAGNSWLVETSSEDNRRTREVVAVFDYPANVARISDYICQMDQPPRQVLIEANILQVELKNDCKSGINFEQISSFHGNELGLGFLSAGLSNPAGTVNGPAGSSTSFLTVNGAALNGFLELLQTTLDAKTLASPKILSVSGQLSRIQIGDQLGYSTVTTNVNQTTQQNIQFLETGVILTVIPRITRDGRVMMKVKPEVSAGQVNPNTQVPDAQTTNVESNILLNDGQGMVLGGLIQEEDIITENKLPWFGDLPYVGILFQNRQTKRERKEIIVTLIPHVLPYNPVIASRESHDYMRTQDRLVTGPLVRVPRPYEAKLYDTFLNPRRPLATIHASHHGVPMESMDFVALPPVDEVWDYEFCPEPEDAAEISFPEQPTPEIIYQQ</sequence>
<name>A0A5B9Q5D9_9BACT</name>
<gene>
    <name evidence="7" type="primary">pilQ</name>
    <name evidence="7" type="ORF">Pr1d_14700</name>
</gene>
<organism evidence="7 8">
    <name type="scientific">Bythopirellula goksoeyrii</name>
    <dbReference type="NCBI Taxonomy" id="1400387"/>
    <lineage>
        <taxon>Bacteria</taxon>
        <taxon>Pseudomonadati</taxon>
        <taxon>Planctomycetota</taxon>
        <taxon>Planctomycetia</taxon>
        <taxon>Pirellulales</taxon>
        <taxon>Lacipirellulaceae</taxon>
        <taxon>Bythopirellula</taxon>
    </lineage>
</organism>
<keyword evidence="8" id="KW-1185">Reference proteome</keyword>
<evidence type="ECO:0000256" key="2">
    <source>
        <dbReference type="ARBA" id="ARBA00022729"/>
    </source>
</evidence>
<evidence type="ECO:0000256" key="5">
    <source>
        <dbReference type="SAM" id="MobiDB-lite"/>
    </source>
</evidence>
<dbReference type="PANTHER" id="PTHR30332:SF24">
    <property type="entry name" value="SECRETIN GSPD-RELATED"/>
    <property type="match status" value="1"/>
</dbReference>
<evidence type="ECO:0000256" key="1">
    <source>
        <dbReference type="ARBA" id="ARBA00004370"/>
    </source>
</evidence>
<proteinExistence type="inferred from homology"/>
<evidence type="ECO:0000256" key="4">
    <source>
        <dbReference type="RuleBase" id="RU004003"/>
    </source>
</evidence>
<evidence type="ECO:0000256" key="3">
    <source>
        <dbReference type="ARBA" id="ARBA00023136"/>
    </source>
</evidence>
<dbReference type="Pfam" id="PF00263">
    <property type="entry name" value="Secretin"/>
    <property type="match status" value="1"/>
</dbReference>
<dbReference type="PRINTS" id="PR00811">
    <property type="entry name" value="BCTERIALGSPD"/>
</dbReference>
<comment type="subcellular location">
    <subcellularLocation>
        <location evidence="1">Membrane</location>
    </subcellularLocation>
</comment>
<keyword evidence="3" id="KW-0472">Membrane</keyword>
<dbReference type="PANTHER" id="PTHR30332">
    <property type="entry name" value="PROBABLE GENERAL SECRETION PATHWAY PROTEIN D"/>
    <property type="match status" value="1"/>
</dbReference>
<dbReference type="InterPro" id="IPR038591">
    <property type="entry name" value="NolW-like_sf"/>
</dbReference>
<evidence type="ECO:0000313" key="7">
    <source>
        <dbReference type="EMBL" id="QEG34197.1"/>
    </source>
</evidence>
<dbReference type="GO" id="GO:0009306">
    <property type="term" value="P:protein secretion"/>
    <property type="evidence" value="ECO:0007669"/>
    <property type="project" value="InterPro"/>
</dbReference>
<keyword evidence="2" id="KW-0732">Signal</keyword>
<dbReference type="Gene3D" id="3.30.1370.120">
    <property type="match status" value="1"/>
</dbReference>
<feature type="domain" description="Type II/III secretion system secretin-like" evidence="6">
    <location>
        <begin position="369"/>
        <end position="527"/>
    </location>
</feature>
<dbReference type="AlphaFoldDB" id="A0A5B9Q5D9"/>
<dbReference type="KEGG" id="bgok:Pr1d_14700"/>
<dbReference type="EMBL" id="CP042913">
    <property type="protein sequence ID" value="QEG34197.1"/>
    <property type="molecule type" value="Genomic_DNA"/>
</dbReference>
<dbReference type="GO" id="GO:0015627">
    <property type="term" value="C:type II protein secretion system complex"/>
    <property type="evidence" value="ECO:0007669"/>
    <property type="project" value="TreeGrafter"/>
</dbReference>
<dbReference type="InterPro" id="IPR050810">
    <property type="entry name" value="Bact_Secretion_Sys_Channel"/>
</dbReference>
<evidence type="ECO:0000313" key="8">
    <source>
        <dbReference type="Proteomes" id="UP000323917"/>
    </source>
</evidence>
<feature type="region of interest" description="Disordered" evidence="5">
    <location>
        <begin position="50"/>
        <end position="77"/>
    </location>
</feature>